<protein>
    <recommendedName>
        <fullName evidence="3">Polysulphide reductase NrfD</fullName>
    </recommendedName>
</protein>
<feature type="transmembrane region" description="Helical" evidence="1">
    <location>
        <begin position="190"/>
        <end position="214"/>
    </location>
</feature>
<keyword evidence="1" id="KW-1133">Transmembrane helix</keyword>
<feature type="transmembrane region" description="Helical" evidence="1">
    <location>
        <begin position="90"/>
        <end position="109"/>
    </location>
</feature>
<accession>A0A212L0I0</accession>
<reference evidence="2" key="1">
    <citation type="submission" date="2016-08" db="EMBL/GenBank/DDBJ databases">
        <authorList>
            <person name="Seilhamer J.J."/>
        </authorList>
    </citation>
    <scope>NUCLEOTIDE SEQUENCE</scope>
    <source>
        <strain evidence="2">86-1</strain>
    </source>
</reference>
<feature type="transmembrane region" description="Helical" evidence="1">
    <location>
        <begin position="226"/>
        <end position="246"/>
    </location>
</feature>
<dbReference type="RefSeq" id="WP_179979571.1">
    <property type="nucleotide sequence ID" value="NZ_LT608333.1"/>
</dbReference>
<sequence length="330" mass="34921">MHDILDLVPFVNRPEWGAWEPLALIMILAGGVSAFGAGLAALRGAKPFMVHVLALASCIALACGIMGVFVPLEQPFRVWEFAAHPSFSSWTAWGAYILPLCLVCVLAVLWQSGKEQTVNRAVALAAAALGILALAYATGEVRACVGRVLWAGYWSSVELIAAGITAASGLVLLIWLRLRLDDFDRAGSHAAPLLKLGGLCLVLQMLCAVLTLLVRAPQGYAAFVGVWWHAPEILSALLALCTLLLGSGTLARLAARGSFALLSAVLLLWKIIHMGEIFGRNASLYPAREAFADLLTLDALAAFGGTVGLMVVLATVLPFLLPSSSKAKQI</sequence>
<feature type="transmembrane region" description="Helical" evidence="1">
    <location>
        <begin position="299"/>
        <end position="321"/>
    </location>
</feature>
<dbReference type="AlphaFoldDB" id="A0A212L0I0"/>
<gene>
    <name evidence="2" type="ORF">KL86DES1_10783</name>
</gene>
<organism evidence="2">
    <name type="scientific">uncultured Desulfovibrio sp</name>
    <dbReference type="NCBI Taxonomy" id="167968"/>
    <lineage>
        <taxon>Bacteria</taxon>
        <taxon>Pseudomonadati</taxon>
        <taxon>Thermodesulfobacteriota</taxon>
        <taxon>Desulfovibrionia</taxon>
        <taxon>Desulfovibrionales</taxon>
        <taxon>Desulfovibrionaceae</taxon>
        <taxon>Desulfovibrio</taxon>
        <taxon>environmental samples</taxon>
    </lineage>
</organism>
<proteinExistence type="predicted"/>
<feature type="transmembrane region" description="Helical" evidence="1">
    <location>
        <begin position="22"/>
        <end position="42"/>
    </location>
</feature>
<dbReference type="EMBL" id="FMJC01000001">
    <property type="protein sequence ID" value="SCM71006.1"/>
    <property type="molecule type" value="Genomic_DNA"/>
</dbReference>
<evidence type="ECO:0000256" key="1">
    <source>
        <dbReference type="SAM" id="Phobius"/>
    </source>
</evidence>
<evidence type="ECO:0008006" key="3">
    <source>
        <dbReference type="Google" id="ProtNLM"/>
    </source>
</evidence>
<feature type="transmembrane region" description="Helical" evidence="1">
    <location>
        <begin position="121"/>
        <end position="139"/>
    </location>
</feature>
<feature type="transmembrane region" description="Helical" evidence="1">
    <location>
        <begin position="159"/>
        <end position="178"/>
    </location>
</feature>
<keyword evidence="1" id="KW-0812">Transmembrane</keyword>
<name>A0A212L0I0_9BACT</name>
<keyword evidence="1" id="KW-0472">Membrane</keyword>
<dbReference type="Gene3D" id="1.20.1630.10">
    <property type="entry name" value="Formate dehydrogenase/DMSO reductase domain"/>
    <property type="match status" value="1"/>
</dbReference>
<evidence type="ECO:0000313" key="2">
    <source>
        <dbReference type="EMBL" id="SCM71006.1"/>
    </source>
</evidence>
<feature type="transmembrane region" description="Helical" evidence="1">
    <location>
        <begin position="258"/>
        <end position="279"/>
    </location>
</feature>
<feature type="transmembrane region" description="Helical" evidence="1">
    <location>
        <begin position="49"/>
        <end position="70"/>
    </location>
</feature>